<dbReference type="EMBL" id="JWZT01000436">
    <property type="protein sequence ID" value="KII74364.1"/>
    <property type="molecule type" value="Genomic_DNA"/>
</dbReference>
<dbReference type="AlphaFoldDB" id="A0A0C2J965"/>
<organism evidence="2 3">
    <name type="scientific">Thelohanellus kitauei</name>
    <name type="common">Myxosporean</name>
    <dbReference type="NCBI Taxonomy" id="669202"/>
    <lineage>
        <taxon>Eukaryota</taxon>
        <taxon>Metazoa</taxon>
        <taxon>Cnidaria</taxon>
        <taxon>Myxozoa</taxon>
        <taxon>Myxosporea</taxon>
        <taxon>Bivalvulida</taxon>
        <taxon>Platysporina</taxon>
        <taxon>Myxobolidae</taxon>
        <taxon>Thelohanellus</taxon>
    </lineage>
</organism>
<evidence type="ECO:0000313" key="2">
    <source>
        <dbReference type="EMBL" id="KII74364.1"/>
    </source>
</evidence>
<dbReference type="Proteomes" id="UP000031668">
    <property type="component" value="Unassembled WGS sequence"/>
</dbReference>
<comment type="caution">
    <text evidence="2">The sequence shown here is derived from an EMBL/GenBank/DDBJ whole genome shotgun (WGS) entry which is preliminary data.</text>
</comment>
<protein>
    <submittedName>
        <fullName evidence="2">Uncharacterized protein</fullName>
    </submittedName>
</protein>
<reference evidence="2 3" key="1">
    <citation type="journal article" date="2014" name="Genome Biol. Evol.">
        <title>The genome of the myxosporean Thelohanellus kitauei shows adaptations to nutrient acquisition within its fish host.</title>
        <authorList>
            <person name="Yang Y."/>
            <person name="Xiong J."/>
            <person name="Zhou Z."/>
            <person name="Huo F."/>
            <person name="Miao W."/>
            <person name="Ran C."/>
            <person name="Liu Y."/>
            <person name="Zhang J."/>
            <person name="Feng J."/>
            <person name="Wang M."/>
            <person name="Wang M."/>
            <person name="Wang L."/>
            <person name="Yao B."/>
        </authorList>
    </citation>
    <scope>NUCLEOTIDE SEQUENCE [LARGE SCALE GENOMIC DNA]</scope>
    <source>
        <strain evidence="2">Wuqing</strain>
    </source>
</reference>
<sequence>MPLLNSWRFIGLRTLISTTYNTTRRLGQAVIEEADVGHSFEFGANRASRHSLDHFLALIGRRLSQTKEYKEKSDLGAGTDNALDEARVSSKIDQRQPEKEAAVAMDRGSIPRVTSCFNHEPKSTFNVKLGFNRTTNLALTLLLTS</sequence>
<name>A0A0C2J965_THEKT</name>
<evidence type="ECO:0000313" key="3">
    <source>
        <dbReference type="Proteomes" id="UP000031668"/>
    </source>
</evidence>
<proteinExistence type="predicted"/>
<feature type="region of interest" description="Disordered" evidence="1">
    <location>
        <begin position="69"/>
        <end position="105"/>
    </location>
</feature>
<evidence type="ECO:0000256" key="1">
    <source>
        <dbReference type="SAM" id="MobiDB-lite"/>
    </source>
</evidence>
<gene>
    <name evidence="2" type="ORF">RF11_04630</name>
</gene>
<keyword evidence="3" id="KW-1185">Reference proteome</keyword>
<feature type="compositionally biased region" description="Basic and acidic residues" evidence="1">
    <location>
        <begin position="84"/>
        <end position="101"/>
    </location>
</feature>
<accession>A0A0C2J965</accession>